<evidence type="ECO:0000256" key="8">
    <source>
        <dbReference type="ARBA" id="ARBA00023288"/>
    </source>
</evidence>
<feature type="region of interest" description="Disordered" evidence="9">
    <location>
        <begin position="390"/>
        <end position="419"/>
    </location>
</feature>
<feature type="signal peptide" evidence="10">
    <location>
        <begin position="1"/>
        <end position="22"/>
    </location>
</feature>
<dbReference type="VEuPathDB" id="TriTrypDB:Tbg972.7.7520"/>
<feature type="domain" description="Trypanosome variant surface glycoprotein C-terminal" evidence="11">
    <location>
        <begin position="416"/>
        <end position="536"/>
    </location>
</feature>
<evidence type="ECO:0000256" key="5">
    <source>
        <dbReference type="ARBA" id="ARBA00022729"/>
    </source>
</evidence>
<sequence>MTPAQLTLFFLLAGGGLQSTEATALGDNENTPYFNTLCSIIKVATTPLPELEATEDVAEIAALAQLVNLTAVNPEALKQIADKAKAKDKIKEEGTPANTYCKEGKTTVCEKLAELLASSNGANLEAIINQRLSQATPGQHLLEISAAISAKVAEAQRQDPSAQMNLARQALNNALEGKDSGDATAAELTTAGNREDQCGKPQSGSEAAGTTAGDSLAKDSLCMCATTSTANSQTACGTDIEANGAAQLTWGTASTQHKQWENLKNHCKQTTGQTKLSPDRLRTAAETYLDALTIGALTTKAIPGTIGYTENSPTVCNGEKGSTNGACVFYGKAQGRALENKILWRQKLLSAAGHIEAAIKTKQTQLHIISQIKALNVTLTALTIAPQAAHNTAATGASASTESRKEKTMEEKKKECDQHKNNKTACTEANYKWKGGDSEDKGECEADETKVTDQTNQASQDQAAGETTSKCTGIESKEKCEAVQGTPAPGKKSVCGWITYEDGKGTLDKPYCRDSSFLVNKQFALSVVSAAFMALLF</sequence>
<feature type="chain" id="PRO_5004528404" evidence="10">
    <location>
        <begin position="23"/>
        <end position="537"/>
    </location>
</feature>
<dbReference type="GO" id="GO:0005886">
    <property type="term" value="C:plasma membrane"/>
    <property type="evidence" value="ECO:0007669"/>
    <property type="project" value="UniProtKB-SubCell"/>
</dbReference>
<dbReference type="Pfam" id="PF10659">
    <property type="entry name" value="Trypan_glycop_C"/>
    <property type="match status" value="1"/>
</dbReference>
<name>S5FXJ2_9TRYP</name>
<dbReference type="InterPro" id="IPR019609">
    <property type="entry name" value="Variant_surf_glycoprt_trypan_C"/>
</dbReference>
<dbReference type="Pfam" id="PF13206">
    <property type="entry name" value="VSG_B"/>
    <property type="match status" value="1"/>
</dbReference>
<feature type="compositionally biased region" description="Polar residues" evidence="9">
    <location>
        <begin position="452"/>
        <end position="467"/>
    </location>
</feature>
<dbReference type="GO" id="GO:0098552">
    <property type="term" value="C:side of membrane"/>
    <property type="evidence" value="ECO:0007669"/>
    <property type="project" value="UniProtKB-KW"/>
</dbReference>
<keyword evidence="5 10" id="KW-0732">Signal</keyword>
<feature type="compositionally biased region" description="Basic and acidic residues" evidence="9">
    <location>
        <begin position="402"/>
        <end position="419"/>
    </location>
</feature>
<feature type="domain" description="Trypanosome variant surface glycoprotein B-type N-terminal" evidence="12">
    <location>
        <begin position="21"/>
        <end position="373"/>
    </location>
</feature>
<proteinExistence type="evidence at transcript level"/>
<reference evidence="13" key="2">
    <citation type="submission" date="2013-01" db="EMBL/GenBank/DDBJ databases">
        <authorList>
            <person name="Hall J.P.J."/>
            <person name="Barry J.D."/>
        </authorList>
    </citation>
    <scope>NUCLEOTIDE SEQUENCE</scope>
    <source>
        <strain evidence="13">TREU927/4 GUTat 10.1</strain>
    </source>
</reference>
<keyword evidence="6" id="KW-0472">Membrane</keyword>
<evidence type="ECO:0000313" key="13">
    <source>
        <dbReference type="EMBL" id="AGQ49971.1"/>
    </source>
</evidence>
<comment type="subcellular location">
    <subcellularLocation>
        <location evidence="2">Cell membrane</location>
        <topology evidence="2">Lipid-anchor</topology>
        <topology evidence="2">GPI-anchor</topology>
    </subcellularLocation>
</comment>
<dbReference type="VEuPathDB" id="TriTrypDB:Tb927.3.150"/>
<evidence type="ECO:0000256" key="3">
    <source>
        <dbReference type="ARBA" id="ARBA00022475"/>
    </source>
</evidence>
<feature type="compositionally biased region" description="Basic and acidic residues" evidence="9">
    <location>
        <begin position="435"/>
        <end position="451"/>
    </location>
</feature>
<evidence type="ECO:0000256" key="4">
    <source>
        <dbReference type="ARBA" id="ARBA00022622"/>
    </source>
</evidence>
<evidence type="ECO:0000256" key="6">
    <source>
        <dbReference type="ARBA" id="ARBA00023136"/>
    </source>
</evidence>
<accession>S5FXJ2</accession>
<reference evidence="13" key="1">
    <citation type="journal article" date="2013" name="PLoS Pathog.">
        <title>Mosaic VSGs and the Scale of Trypanosoma brucei Antigenic Variation.</title>
        <authorList>
            <person name="Hall J.P."/>
            <person name="Wang H."/>
            <person name="Barry J.D."/>
        </authorList>
    </citation>
    <scope>NUCLEOTIDE SEQUENCE</scope>
    <source>
        <strain evidence="13">TREU927/4 GUTat 10.1</strain>
    </source>
</reference>
<evidence type="ECO:0000259" key="11">
    <source>
        <dbReference type="Pfam" id="PF10659"/>
    </source>
</evidence>
<evidence type="ECO:0000256" key="9">
    <source>
        <dbReference type="SAM" id="MobiDB-lite"/>
    </source>
</evidence>
<feature type="region of interest" description="Disordered" evidence="9">
    <location>
        <begin position="190"/>
        <end position="212"/>
    </location>
</feature>
<feature type="region of interest" description="Disordered" evidence="9">
    <location>
        <begin position="435"/>
        <end position="467"/>
    </location>
</feature>
<dbReference type="AlphaFoldDB" id="S5FXJ2"/>
<feature type="compositionally biased region" description="Low complexity" evidence="9">
    <location>
        <begin position="390"/>
        <end position="401"/>
    </location>
</feature>
<dbReference type="EMBL" id="KC434627">
    <property type="protein sequence ID" value="AGQ49971.1"/>
    <property type="molecule type" value="mRNA"/>
</dbReference>
<evidence type="ECO:0000256" key="10">
    <source>
        <dbReference type="SAM" id="SignalP"/>
    </source>
</evidence>
<keyword evidence="4" id="KW-0336">GPI-anchor</keyword>
<keyword evidence="8" id="KW-0449">Lipoprotein</keyword>
<evidence type="ECO:0000256" key="7">
    <source>
        <dbReference type="ARBA" id="ARBA00023180"/>
    </source>
</evidence>
<comment type="function">
    <text evidence="1">VSG forms a coat on the surface of the parasite. The trypanosome evades the immune response of the host by expressing a series of antigenically distinct VSGs from an estimated 1000 VSG genes.</text>
</comment>
<protein>
    <submittedName>
        <fullName evidence="13">Variant surface glycoprotein</fullName>
    </submittedName>
</protein>
<evidence type="ECO:0000256" key="2">
    <source>
        <dbReference type="ARBA" id="ARBA00004609"/>
    </source>
</evidence>
<dbReference type="InterPro" id="IPR025932">
    <property type="entry name" value="Trypano_VSG_B_N_dom"/>
</dbReference>
<evidence type="ECO:0000256" key="1">
    <source>
        <dbReference type="ARBA" id="ARBA00002523"/>
    </source>
</evidence>
<keyword evidence="3" id="KW-1003">Cell membrane</keyword>
<gene>
    <name evidence="13" type="primary">VSG</name>
</gene>
<dbReference type="VEuPathDB" id="TriTrypDB:Tb427_000466200"/>
<keyword evidence="7" id="KW-0325">Glycoprotein</keyword>
<organism evidence="13">
    <name type="scientific">Trypanosoma brucei</name>
    <dbReference type="NCBI Taxonomy" id="5691"/>
    <lineage>
        <taxon>Eukaryota</taxon>
        <taxon>Discoba</taxon>
        <taxon>Euglenozoa</taxon>
        <taxon>Kinetoplastea</taxon>
        <taxon>Metakinetoplastina</taxon>
        <taxon>Trypanosomatida</taxon>
        <taxon>Trypanosomatidae</taxon>
        <taxon>Trypanosoma</taxon>
    </lineage>
</organism>
<evidence type="ECO:0000259" key="12">
    <source>
        <dbReference type="Pfam" id="PF13206"/>
    </source>
</evidence>